<gene>
    <name evidence="10" type="ORF">HJ588_09930</name>
</gene>
<keyword evidence="5 7" id="KW-1133">Transmembrane helix</keyword>
<evidence type="ECO:0000313" key="11">
    <source>
        <dbReference type="Proteomes" id="UP000557772"/>
    </source>
</evidence>
<dbReference type="GO" id="GO:0005886">
    <property type="term" value="C:plasma membrane"/>
    <property type="evidence" value="ECO:0007669"/>
    <property type="project" value="UniProtKB-SubCell"/>
</dbReference>
<sequence length="294" mass="32402">MPVETTDVTRTVDAPPRTPPRPVRRRRPRAGHLARAVIAWAVALITVFPLVWLLLTAFKPEGESFSGGLPSRWTFDNLTFVLTEVPFPRYLLNSAIVSVVVTALALLFHSMAAYALSRLRFRGSGLVLSAMVSTMLVSLPVILVPLFLIAKALGLLDNFAGLIVPMIFNAFGIFLLRQYYLNFPTELEDAAQLDGCGYPRLFWHVVLPLSRPALASLSVLFFLANWNAFLWPLVITSNPDLAVVQVGMSSLQGQYASAYNYVLAGSLIAVIPTILVFLLGQRWLIESMKSSGLK</sequence>
<keyword evidence="11" id="KW-1185">Reference proteome</keyword>
<dbReference type="PROSITE" id="PS50928">
    <property type="entry name" value="ABC_TM1"/>
    <property type="match status" value="1"/>
</dbReference>
<reference evidence="10 11" key="1">
    <citation type="submission" date="2020-05" db="EMBL/GenBank/DDBJ databases">
        <title>Flexivirga sp. ID2601S isolated from air conditioner.</title>
        <authorList>
            <person name="Kim D.H."/>
        </authorList>
    </citation>
    <scope>NUCLEOTIDE SEQUENCE [LARGE SCALE GENOMIC DNA]</scope>
    <source>
        <strain evidence="10 11">ID2601S</strain>
    </source>
</reference>
<dbReference type="AlphaFoldDB" id="A0A849AIB2"/>
<protein>
    <submittedName>
        <fullName evidence="10">Carbohydrate ABC transporter permease</fullName>
    </submittedName>
</protein>
<proteinExistence type="inferred from homology"/>
<dbReference type="Pfam" id="PF00528">
    <property type="entry name" value="BPD_transp_1"/>
    <property type="match status" value="1"/>
</dbReference>
<comment type="similarity">
    <text evidence="7">Belongs to the binding-protein-dependent transport system permease family.</text>
</comment>
<feature type="transmembrane region" description="Helical" evidence="7">
    <location>
        <begin position="33"/>
        <end position="55"/>
    </location>
</feature>
<dbReference type="PANTHER" id="PTHR43744">
    <property type="entry name" value="ABC TRANSPORTER PERMEASE PROTEIN MG189-RELATED-RELATED"/>
    <property type="match status" value="1"/>
</dbReference>
<organism evidence="10 11">
    <name type="scientific">Flexivirga aerilata</name>
    <dbReference type="NCBI Taxonomy" id="1656889"/>
    <lineage>
        <taxon>Bacteria</taxon>
        <taxon>Bacillati</taxon>
        <taxon>Actinomycetota</taxon>
        <taxon>Actinomycetes</taxon>
        <taxon>Micrococcales</taxon>
        <taxon>Dermacoccaceae</taxon>
        <taxon>Flexivirga</taxon>
    </lineage>
</organism>
<dbReference type="InterPro" id="IPR000515">
    <property type="entry name" value="MetI-like"/>
</dbReference>
<accession>A0A849AIB2</accession>
<feature type="transmembrane region" description="Helical" evidence="7">
    <location>
        <begin position="90"/>
        <end position="114"/>
    </location>
</feature>
<dbReference type="GO" id="GO:0055085">
    <property type="term" value="P:transmembrane transport"/>
    <property type="evidence" value="ECO:0007669"/>
    <property type="project" value="InterPro"/>
</dbReference>
<keyword evidence="2 7" id="KW-0813">Transport</keyword>
<evidence type="ECO:0000256" key="7">
    <source>
        <dbReference type="RuleBase" id="RU363032"/>
    </source>
</evidence>
<feature type="domain" description="ABC transmembrane type-1" evidence="9">
    <location>
        <begin position="91"/>
        <end position="280"/>
    </location>
</feature>
<evidence type="ECO:0000256" key="8">
    <source>
        <dbReference type="SAM" id="MobiDB-lite"/>
    </source>
</evidence>
<name>A0A849AIB2_9MICO</name>
<dbReference type="RefSeq" id="WP_171154465.1">
    <property type="nucleotide sequence ID" value="NZ_JABENB010000001.1"/>
</dbReference>
<evidence type="ECO:0000256" key="4">
    <source>
        <dbReference type="ARBA" id="ARBA00022692"/>
    </source>
</evidence>
<comment type="subcellular location">
    <subcellularLocation>
        <location evidence="1 7">Cell membrane</location>
        <topology evidence="1 7">Multi-pass membrane protein</topology>
    </subcellularLocation>
</comment>
<evidence type="ECO:0000256" key="1">
    <source>
        <dbReference type="ARBA" id="ARBA00004651"/>
    </source>
</evidence>
<feature type="transmembrane region" description="Helical" evidence="7">
    <location>
        <begin position="126"/>
        <end position="153"/>
    </location>
</feature>
<keyword evidence="4 7" id="KW-0812">Transmembrane</keyword>
<evidence type="ECO:0000313" key="10">
    <source>
        <dbReference type="EMBL" id="NNG39587.1"/>
    </source>
</evidence>
<feature type="transmembrane region" description="Helical" evidence="7">
    <location>
        <begin position="159"/>
        <end position="180"/>
    </location>
</feature>
<evidence type="ECO:0000256" key="3">
    <source>
        <dbReference type="ARBA" id="ARBA00022475"/>
    </source>
</evidence>
<feature type="transmembrane region" description="Helical" evidence="7">
    <location>
        <begin position="201"/>
        <end position="224"/>
    </location>
</feature>
<feature type="region of interest" description="Disordered" evidence="8">
    <location>
        <begin position="1"/>
        <end position="27"/>
    </location>
</feature>
<evidence type="ECO:0000256" key="6">
    <source>
        <dbReference type="ARBA" id="ARBA00023136"/>
    </source>
</evidence>
<feature type="transmembrane region" description="Helical" evidence="7">
    <location>
        <begin position="258"/>
        <end position="279"/>
    </location>
</feature>
<dbReference type="Proteomes" id="UP000557772">
    <property type="component" value="Unassembled WGS sequence"/>
</dbReference>
<keyword evidence="3" id="KW-1003">Cell membrane</keyword>
<dbReference type="PANTHER" id="PTHR43744:SF12">
    <property type="entry name" value="ABC TRANSPORTER PERMEASE PROTEIN MG189-RELATED"/>
    <property type="match status" value="1"/>
</dbReference>
<dbReference type="CDD" id="cd06261">
    <property type="entry name" value="TM_PBP2"/>
    <property type="match status" value="1"/>
</dbReference>
<keyword evidence="6 7" id="KW-0472">Membrane</keyword>
<dbReference type="EMBL" id="JABENB010000001">
    <property type="protein sequence ID" value="NNG39587.1"/>
    <property type="molecule type" value="Genomic_DNA"/>
</dbReference>
<dbReference type="InterPro" id="IPR035906">
    <property type="entry name" value="MetI-like_sf"/>
</dbReference>
<dbReference type="Gene3D" id="1.10.3720.10">
    <property type="entry name" value="MetI-like"/>
    <property type="match status" value="1"/>
</dbReference>
<dbReference type="SUPFAM" id="SSF161098">
    <property type="entry name" value="MetI-like"/>
    <property type="match status" value="1"/>
</dbReference>
<comment type="caution">
    <text evidence="10">The sequence shown here is derived from an EMBL/GenBank/DDBJ whole genome shotgun (WGS) entry which is preliminary data.</text>
</comment>
<evidence type="ECO:0000256" key="2">
    <source>
        <dbReference type="ARBA" id="ARBA00022448"/>
    </source>
</evidence>
<evidence type="ECO:0000256" key="5">
    <source>
        <dbReference type="ARBA" id="ARBA00022989"/>
    </source>
</evidence>
<evidence type="ECO:0000259" key="9">
    <source>
        <dbReference type="PROSITE" id="PS50928"/>
    </source>
</evidence>